<evidence type="ECO:0000256" key="2">
    <source>
        <dbReference type="ARBA" id="ARBA00022801"/>
    </source>
</evidence>
<dbReference type="PANTHER" id="PTHR31956:SF2">
    <property type="entry name" value="NON-SPECIFIC PHOSPHOLIPASE C6"/>
    <property type="match status" value="1"/>
</dbReference>
<protein>
    <recommendedName>
        <fullName evidence="6">Non-specific phospholipase C6</fullName>
    </recommendedName>
</protein>
<dbReference type="Pfam" id="PF04185">
    <property type="entry name" value="Phosphoesterase"/>
    <property type="match status" value="1"/>
</dbReference>
<keyword evidence="3" id="KW-1133">Transmembrane helix</keyword>
<dbReference type="Proteomes" id="UP001341281">
    <property type="component" value="Chromosome 04"/>
</dbReference>
<evidence type="ECO:0008006" key="6">
    <source>
        <dbReference type="Google" id="ProtNLM"/>
    </source>
</evidence>
<sequence>MAKQYSTQTSTFTRTATRYDMAAVRPLCRGEAEGHSGVTGAWMHSWPPSRAENGGQANAAKVRQPIRPGCRLHLRLLLATAARANAHGISFAELAAMPAMAAGSPRRRRALPPLPLALLLLLLLLLLVFAGNGRANAAGNDDGEDDSGRRPSPIKNVVVLALENRSFDHMLGWMRRLLGLPVDGLTGAECNPNNSSNNSTSAASICVSADADLVVPDDPGHSFEDVLEQVFGANNISAAAAAAQPSMSGFVRSALSVNALLSAAVMRAFRPALLPAFSALAPAFAVFDRWFSSIPGPTQPNRLFLYSATSRGAVAHDKLDLLLGYPQRTIFDSLAADGLGFAVYFKTIPTVLFYRRLRALRHAARSFHRYDAAFRDHARRGLLPALSVVEPRYFDLAGAPADDDHPAHDVANGQRLVKDVYEALRAGPLWNQTLLIVTYDEHGGFYDHVATPTAGVPSPDGIRGPPPFFFKFDRLGVRVPTIMVSPWIKKGTVVGRPAGPTDTSEFEHSSIPATLKKIFNLSSDFLTKRDAWAGTFEHIFTELDQPRTDCPETLPEVPFERPTPPNEHGWLSDFQRELVELASFLNGDYMLTSLAQETRKKKMTVKQADAYVRRAITSFLRASKQAVRLGANESAIVTMRSSLTSKSTSSSSP</sequence>
<comment type="similarity">
    <text evidence="1">Belongs to the bacterial phospholipase C family.</text>
</comment>
<dbReference type="AlphaFoldDB" id="A0AAQ3THZ7"/>
<dbReference type="FunFam" id="3.40.720.10:FF:000011">
    <property type="entry name" value="Non-specific phospholipase C1"/>
    <property type="match status" value="1"/>
</dbReference>
<reference evidence="4 5" key="1">
    <citation type="submission" date="2024-02" db="EMBL/GenBank/DDBJ databases">
        <title>High-quality chromosome-scale genome assembly of Pensacola bahiagrass (Paspalum notatum Flugge var. saurae).</title>
        <authorList>
            <person name="Vega J.M."/>
            <person name="Podio M."/>
            <person name="Orjuela J."/>
            <person name="Siena L.A."/>
            <person name="Pessino S.C."/>
            <person name="Combes M.C."/>
            <person name="Mariac C."/>
            <person name="Albertini E."/>
            <person name="Pupilli F."/>
            <person name="Ortiz J.P.A."/>
            <person name="Leblanc O."/>
        </authorList>
    </citation>
    <scope>NUCLEOTIDE SEQUENCE [LARGE SCALE GENOMIC DNA]</scope>
    <source>
        <strain evidence="4">R1</strain>
        <tissue evidence="4">Leaf</tissue>
    </source>
</reference>
<dbReference type="PANTHER" id="PTHR31956">
    <property type="entry name" value="NON-SPECIFIC PHOSPHOLIPASE C4-RELATED"/>
    <property type="match status" value="1"/>
</dbReference>
<dbReference type="Gene3D" id="3.40.720.10">
    <property type="entry name" value="Alkaline Phosphatase, subunit A"/>
    <property type="match status" value="2"/>
</dbReference>
<dbReference type="FunFam" id="3.40.720.10:FF:000066">
    <property type="entry name" value="Non-specific phospholipase C6"/>
    <property type="match status" value="1"/>
</dbReference>
<dbReference type="InterPro" id="IPR007312">
    <property type="entry name" value="Phosphoesterase"/>
</dbReference>
<evidence type="ECO:0000256" key="1">
    <source>
        <dbReference type="ARBA" id="ARBA00009717"/>
    </source>
</evidence>
<name>A0AAQ3THZ7_PASNO</name>
<keyword evidence="2" id="KW-0378">Hydrolase</keyword>
<proteinExistence type="inferred from homology"/>
<dbReference type="GO" id="GO:0042578">
    <property type="term" value="F:phosphoric ester hydrolase activity"/>
    <property type="evidence" value="ECO:0007669"/>
    <property type="project" value="UniProtKB-ARBA"/>
</dbReference>
<keyword evidence="5" id="KW-1185">Reference proteome</keyword>
<feature type="transmembrane region" description="Helical" evidence="3">
    <location>
        <begin position="110"/>
        <end position="130"/>
    </location>
</feature>
<evidence type="ECO:0000256" key="3">
    <source>
        <dbReference type="SAM" id="Phobius"/>
    </source>
</evidence>
<dbReference type="InterPro" id="IPR017850">
    <property type="entry name" value="Alkaline_phosphatase_core_sf"/>
</dbReference>
<keyword evidence="3" id="KW-0472">Membrane</keyword>
<gene>
    <name evidence="4" type="ORF">U9M48_020399</name>
</gene>
<keyword evidence="3" id="KW-0812">Transmembrane</keyword>
<evidence type="ECO:0000313" key="5">
    <source>
        <dbReference type="Proteomes" id="UP001341281"/>
    </source>
</evidence>
<evidence type="ECO:0000313" key="4">
    <source>
        <dbReference type="EMBL" id="WVZ71867.1"/>
    </source>
</evidence>
<accession>A0AAQ3THZ7</accession>
<organism evidence="4 5">
    <name type="scientific">Paspalum notatum var. saurae</name>
    <dbReference type="NCBI Taxonomy" id="547442"/>
    <lineage>
        <taxon>Eukaryota</taxon>
        <taxon>Viridiplantae</taxon>
        <taxon>Streptophyta</taxon>
        <taxon>Embryophyta</taxon>
        <taxon>Tracheophyta</taxon>
        <taxon>Spermatophyta</taxon>
        <taxon>Magnoliopsida</taxon>
        <taxon>Liliopsida</taxon>
        <taxon>Poales</taxon>
        <taxon>Poaceae</taxon>
        <taxon>PACMAD clade</taxon>
        <taxon>Panicoideae</taxon>
        <taxon>Andropogonodae</taxon>
        <taxon>Paspaleae</taxon>
        <taxon>Paspalinae</taxon>
        <taxon>Paspalum</taxon>
    </lineage>
</organism>
<dbReference type="GO" id="GO:0009395">
    <property type="term" value="P:phospholipid catabolic process"/>
    <property type="evidence" value="ECO:0007669"/>
    <property type="project" value="TreeGrafter"/>
</dbReference>
<dbReference type="EMBL" id="CP144748">
    <property type="protein sequence ID" value="WVZ71867.1"/>
    <property type="molecule type" value="Genomic_DNA"/>
</dbReference>